<organism evidence="2 3">
    <name type="scientific">Protopolystoma xenopodis</name>
    <dbReference type="NCBI Taxonomy" id="117903"/>
    <lineage>
        <taxon>Eukaryota</taxon>
        <taxon>Metazoa</taxon>
        <taxon>Spiralia</taxon>
        <taxon>Lophotrochozoa</taxon>
        <taxon>Platyhelminthes</taxon>
        <taxon>Monogenea</taxon>
        <taxon>Polyopisthocotylea</taxon>
        <taxon>Polystomatidea</taxon>
        <taxon>Polystomatidae</taxon>
        <taxon>Protopolystoma</taxon>
    </lineage>
</organism>
<dbReference type="OrthoDB" id="6238492at2759"/>
<gene>
    <name evidence="2" type="ORF">PXEA_LOCUS12710</name>
</gene>
<feature type="region of interest" description="Disordered" evidence="1">
    <location>
        <begin position="124"/>
        <end position="152"/>
    </location>
</feature>
<proteinExistence type="predicted"/>
<sequence>MLFTNPSTAARENMAKNRGQPGVWFAHLADYREPQPKPRVRLAKALSIARRNQPNRSMATLAGFEPISDQGKSRPESKPWCWKDWENEADECWDDVALTPARVRTEKAAENAKRFAEQKNTWHDFEGNLRYQPTPRQPRLGPGEEVQVSREL</sequence>
<reference evidence="2" key="1">
    <citation type="submission" date="2018-11" db="EMBL/GenBank/DDBJ databases">
        <authorList>
            <consortium name="Pathogen Informatics"/>
        </authorList>
    </citation>
    <scope>NUCLEOTIDE SEQUENCE</scope>
</reference>
<dbReference type="Proteomes" id="UP000784294">
    <property type="component" value="Unassembled WGS sequence"/>
</dbReference>
<accession>A0A3S4ZTC2</accession>
<feature type="region of interest" description="Disordered" evidence="1">
    <location>
        <begin position="53"/>
        <end position="79"/>
    </location>
</feature>
<dbReference type="EMBL" id="CAAALY010040844">
    <property type="protein sequence ID" value="VEL19270.1"/>
    <property type="molecule type" value="Genomic_DNA"/>
</dbReference>
<protein>
    <submittedName>
        <fullName evidence="2">Uncharacterized protein</fullName>
    </submittedName>
</protein>
<evidence type="ECO:0000313" key="3">
    <source>
        <dbReference type="Proteomes" id="UP000784294"/>
    </source>
</evidence>
<name>A0A3S4ZTC2_9PLAT</name>
<evidence type="ECO:0000313" key="2">
    <source>
        <dbReference type="EMBL" id="VEL19270.1"/>
    </source>
</evidence>
<comment type="caution">
    <text evidence="2">The sequence shown here is derived from an EMBL/GenBank/DDBJ whole genome shotgun (WGS) entry which is preliminary data.</text>
</comment>
<evidence type="ECO:0000256" key="1">
    <source>
        <dbReference type="SAM" id="MobiDB-lite"/>
    </source>
</evidence>
<keyword evidence="3" id="KW-1185">Reference proteome</keyword>
<dbReference type="AlphaFoldDB" id="A0A3S4ZTC2"/>